<protein>
    <submittedName>
        <fullName evidence="2">Pilus assembly protein, PilP</fullName>
    </submittedName>
</protein>
<keyword evidence="4" id="KW-1185">Reference proteome</keyword>
<dbReference type="Gene3D" id="2.30.30.830">
    <property type="match status" value="1"/>
</dbReference>
<dbReference type="STRING" id="44933.SAMN05660971_04149"/>
<evidence type="ECO:0000313" key="2">
    <source>
        <dbReference type="EMBL" id="SHM87906.1"/>
    </source>
</evidence>
<dbReference type="Pfam" id="PF04351">
    <property type="entry name" value="PilP"/>
    <property type="match status" value="1"/>
</dbReference>
<evidence type="ECO:0000313" key="4">
    <source>
        <dbReference type="Proteomes" id="UP000321726"/>
    </source>
</evidence>
<dbReference type="PROSITE" id="PS51257">
    <property type="entry name" value="PROKAR_LIPOPROTEIN"/>
    <property type="match status" value="1"/>
</dbReference>
<dbReference type="EMBL" id="FRCA01000016">
    <property type="protein sequence ID" value="SHM87906.1"/>
    <property type="molecule type" value="Genomic_DNA"/>
</dbReference>
<reference evidence="1 4" key="2">
    <citation type="submission" date="2019-07" db="EMBL/GenBank/DDBJ databases">
        <title>Whole genome shotgun sequence of Halomonas cupida NBRC 102219.</title>
        <authorList>
            <person name="Hosoyama A."/>
            <person name="Uohara A."/>
            <person name="Ohji S."/>
            <person name="Ichikawa N."/>
        </authorList>
    </citation>
    <scope>NUCLEOTIDE SEQUENCE [LARGE SCALE GENOMIC DNA]</scope>
    <source>
        <strain evidence="1 4">NBRC 102219</strain>
    </source>
</reference>
<dbReference type="AlphaFoldDB" id="A0A1M7MAR1"/>
<dbReference type="RefSeq" id="WP_073437118.1">
    <property type="nucleotide sequence ID" value="NZ_BJXU01000159.1"/>
</dbReference>
<dbReference type="Proteomes" id="UP000184123">
    <property type="component" value="Unassembled WGS sequence"/>
</dbReference>
<dbReference type="Proteomes" id="UP000321726">
    <property type="component" value="Unassembled WGS sequence"/>
</dbReference>
<accession>A0A1M7MAR1</accession>
<organism evidence="2 3">
    <name type="scientific">Halomonas cupida</name>
    <dbReference type="NCBI Taxonomy" id="44933"/>
    <lineage>
        <taxon>Bacteria</taxon>
        <taxon>Pseudomonadati</taxon>
        <taxon>Pseudomonadota</taxon>
        <taxon>Gammaproteobacteria</taxon>
        <taxon>Oceanospirillales</taxon>
        <taxon>Halomonadaceae</taxon>
        <taxon>Halomonas</taxon>
    </lineage>
</organism>
<evidence type="ECO:0000313" key="1">
    <source>
        <dbReference type="EMBL" id="GEN25747.1"/>
    </source>
</evidence>
<gene>
    <name evidence="1" type="ORF">HCU01_36960</name>
    <name evidence="2" type="ORF">SAMN05660971_04149</name>
</gene>
<proteinExistence type="predicted"/>
<dbReference type="EMBL" id="BJXU01000159">
    <property type="protein sequence ID" value="GEN25747.1"/>
    <property type="molecule type" value="Genomic_DNA"/>
</dbReference>
<sequence>MSAGWRYWCGLLCSVMMLTGCGDAELERLDAQLAALVDQSSVREPRQVVGTSLDHLPVHDPLAIGRSPFRADGDSRLLEMSSLAFPGSALSQYELDQLELQGTLARGDRYWALVAAPDGHLHRLGVNQRLGQRGWKVVAIDGESMSIVAQGATGEQVAERQIMRLGASRGDG</sequence>
<dbReference type="InterPro" id="IPR007446">
    <property type="entry name" value="PilP"/>
</dbReference>
<name>A0A1M7MAR1_9GAMM</name>
<dbReference type="OrthoDB" id="5296580at2"/>
<evidence type="ECO:0000313" key="3">
    <source>
        <dbReference type="Proteomes" id="UP000184123"/>
    </source>
</evidence>
<reference evidence="2 3" key="1">
    <citation type="submission" date="2016-11" db="EMBL/GenBank/DDBJ databases">
        <authorList>
            <person name="Jaros S."/>
            <person name="Januszkiewicz K."/>
            <person name="Wedrychowicz H."/>
        </authorList>
    </citation>
    <scope>NUCLEOTIDE SEQUENCE [LARGE SCALE GENOMIC DNA]</scope>
    <source>
        <strain evidence="2 3">DSM 4740</strain>
    </source>
</reference>